<evidence type="ECO:0000313" key="4">
    <source>
        <dbReference type="Proteomes" id="UP001431429"/>
    </source>
</evidence>
<dbReference type="InterPro" id="IPR045851">
    <property type="entry name" value="AMP-bd_C_sf"/>
</dbReference>
<proteinExistence type="predicted"/>
<dbReference type="InterPro" id="IPR050237">
    <property type="entry name" value="ATP-dep_AMP-bd_enzyme"/>
</dbReference>
<gene>
    <name evidence="3" type="ORF">NBG84_35000</name>
</gene>
<dbReference type="SUPFAM" id="SSF56801">
    <property type="entry name" value="Acetyl-CoA synthetase-like"/>
    <property type="match status" value="1"/>
</dbReference>
<evidence type="ECO:0000259" key="2">
    <source>
        <dbReference type="Pfam" id="PF13193"/>
    </source>
</evidence>
<reference evidence="3" key="1">
    <citation type="submission" date="2022-06" db="EMBL/GenBank/DDBJ databases">
        <title>Genome public.</title>
        <authorList>
            <person name="Sun Q."/>
        </authorList>
    </citation>
    <scope>NUCLEOTIDE SEQUENCE</scope>
    <source>
        <strain evidence="3">CWNU-1</strain>
    </source>
</reference>
<dbReference type="Pfam" id="PF13193">
    <property type="entry name" value="AMP-binding_C"/>
    <property type="match status" value="1"/>
</dbReference>
<dbReference type="Proteomes" id="UP001431429">
    <property type="component" value="Unassembled WGS sequence"/>
</dbReference>
<dbReference type="InterPro" id="IPR042099">
    <property type="entry name" value="ANL_N_sf"/>
</dbReference>
<dbReference type="NCBIfam" id="NF005863">
    <property type="entry name" value="PRK07798.1"/>
    <property type="match status" value="1"/>
</dbReference>
<dbReference type="Gene3D" id="3.40.50.12780">
    <property type="entry name" value="N-terminal domain of ligase-like"/>
    <property type="match status" value="1"/>
</dbReference>
<sequence length="559" mass="60049">MQSSIIDVFRAIATALPDRECLVHRATRHTYATVHDRAERLASLLAGRGLGAHRERPRLGPCESGQDHLALYLHNCPAYFEATLGALAARLAPLSVNYRYTAAELRHLFGDARPAVIVYHATFAPVIAEVLPQLPTTPLLLQVEDGSGHPLLPGALDYDRALDETPRDPTPPDASPDDLFLLYTGGTTGMPKGTMWRNGDLMRNLAGILYPPDASPAEAATAVAAAVGPHYLGTAPFMHATGWVGALRTLLLGGVVVIPDAPHRLDPPDVCALIEREQIDTASLVGEAFCRPIADELDRRTYDMSSLRAVLLSGGATQPRTLERLAAHMHQTVFSDAAGSSEIMQVVRTEIPIGATREAGVFSMLPRGRVVDQARTRLLGPGEEGIGWLAGAEPLPLGYLGDEAKTAETFQTVDGQRLGIPGDLVRLRADGTLVLLGRDSMTINTGGEKVFAEEVERAVFTHPAVLDVLVVGRPSERWGSEVVALIRLDGAAGLPDDEELRARAGEQIARYKLPKAFLQVPEIRRNPAGKADYAWARALAAEASEESCLPSHTSAATRP</sequence>
<feature type="domain" description="AMP-dependent synthetase/ligase" evidence="1">
    <location>
        <begin position="10"/>
        <end position="392"/>
    </location>
</feature>
<dbReference type="PANTHER" id="PTHR43767:SF1">
    <property type="entry name" value="NONRIBOSOMAL PEPTIDE SYNTHASE PES1 (EUROFUNG)-RELATED"/>
    <property type="match status" value="1"/>
</dbReference>
<evidence type="ECO:0000313" key="3">
    <source>
        <dbReference type="EMBL" id="MCM2393425.1"/>
    </source>
</evidence>
<dbReference type="InterPro" id="IPR020845">
    <property type="entry name" value="AMP-binding_CS"/>
</dbReference>
<dbReference type="InterPro" id="IPR025110">
    <property type="entry name" value="AMP-bd_C"/>
</dbReference>
<dbReference type="Gene3D" id="3.30.300.30">
    <property type="match status" value="1"/>
</dbReference>
<organism evidence="3 4">
    <name type="scientific">Streptomyces albipurpureus</name>
    <dbReference type="NCBI Taxonomy" id="2897419"/>
    <lineage>
        <taxon>Bacteria</taxon>
        <taxon>Bacillati</taxon>
        <taxon>Actinomycetota</taxon>
        <taxon>Actinomycetes</taxon>
        <taxon>Kitasatosporales</taxon>
        <taxon>Streptomycetaceae</taxon>
        <taxon>Streptomyces</taxon>
    </lineage>
</organism>
<evidence type="ECO:0000259" key="1">
    <source>
        <dbReference type="Pfam" id="PF00501"/>
    </source>
</evidence>
<feature type="domain" description="AMP-binding enzyme C-terminal" evidence="2">
    <location>
        <begin position="454"/>
        <end position="530"/>
    </location>
</feature>
<name>A0ABT0UZ98_9ACTN</name>
<keyword evidence="4" id="KW-1185">Reference proteome</keyword>
<comment type="caution">
    <text evidence="3">The sequence shown here is derived from an EMBL/GenBank/DDBJ whole genome shotgun (WGS) entry which is preliminary data.</text>
</comment>
<dbReference type="RefSeq" id="WP_250923724.1">
    <property type="nucleotide sequence ID" value="NZ_JAMQAW010000074.1"/>
</dbReference>
<accession>A0ABT0UZ98</accession>
<dbReference type="PROSITE" id="PS00455">
    <property type="entry name" value="AMP_BINDING"/>
    <property type="match status" value="1"/>
</dbReference>
<dbReference type="EMBL" id="JAMQAW010000074">
    <property type="protein sequence ID" value="MCM2393425.1"/>
    <property type="molecule type" value="Genomic_DNA"/>
</dbReference>
<protein>
    <submittedName>
        <fullName evidence="3">AMP-binding protein</fullName>
    </submittedName>
</protein>
<dbReference type="PANTHER" id="PTHR43767">
    <property type="entry name" value="LONG-CHAIN-FATTY-ACID--COA LIGASE"/>
    <property type="match status" value="1"/>
</dbReference>
<dbReference type="InterPro" id="IPR000873">
    <property type="entry name" value="AMP-dep_synth/lig_dom"/>
</dbReference>
<dbReference type="Pfam" id="PF00501">
    <property type="entry name" value="AMP-binding"/>
    <property type="match status" value="1"/>
</dbReference>